<proteinExistence type="predicted"/>
<keyword evidence="4" id="KW-1185">Reference proteome</keyword>
<name>A0A6I4UN88_9SPHN</name>
<dbReference type="InterPro" id="IPR003789">
    <property type="entry name" value="Asn/Gln_tRNA_amidoTrase-B-like"/>
</dbReference>
<dbReference type="Gene3D" id="1.10.10.410">
    <property type="match status" value="1"/>
</dbReference>
<protein>
    <submittedName>
        <fullName evidence="2">GatB/YqeY domain-containing protein</fullName>
    </submittedName>
</protein>
<dbReference type="Proteomes" id="UP000548685">
    <property type="component" value="Unassembled WGS sequence"/>
</dbReference>
<sequence length="151" mass="16282">MIRDDIKAATITAMKAGEKDRTAALRQISAKIKDRDIEERTATSPITDDDVLVTSVLQKMAKQRRESIEMYDAGGREELAAVERAELAVIEEFLPQMMSEAETAAAIEAIKAETGASTMKDMGTVMAELKARHGAVLDGKLASSLVKAALS</sequence>
<evidence type="ECO:0000313" key="1">
    <source>
        <dbReference type="EMBL" id="MBB3776120.1"/>
    </source>
</evidence>
<dbReference type="PANTHER" id="PTHR28055">
    <property type="entry name" value="ALTERED INHERITANCE OF MITOCHONDRIA PROTEIN 41, MITOCHONDRIAL"/>
    <property type="match status" value="1"/>
</dbReference>
<evidence type="ECO:0000313" key="4">
    <source>
        <dbReference type="Proteomes" id="UP000548685"/>
    </source>
</evidence>
<dbReference type="Gene3D" id="1.10.1510.10">
    <property type="entry name" value="Uncharacterised protein YqeY/AIM41 PF09424, N-terminal domain"/>
    <property type="match status" value="1"/>
</dbReference>
<reference evidence="1 4" key="2">
    <citation type="submission" date="2020-08" db="EMBL/GenBank/DDBJ databases">
        <title>Genomic Encyclopedia of Type Strains, Phase IV (KMG-IV): sequencing the most valuable type-strain genomes for metagenomic binning, comparative biology and taxonomic classification.</title>
        <authorList>
            <person name="Goeker M."/>
        </authorList>
    </citation>
    <scope>NUCLEOTIDE SEQUENCE [LARGE SCALE GENOMIC DNA]</scope>
    <source>
        <strain evidence="1 4">DSM 8510</strain>
    </source>
</reference>
<comment type="caution">
    <text evidence="2">The sequence shown here is derived from an EMBL/GenBank/DDBJ whole genome shotgun (WGS) entry which is preliminary data.</text>
</comment>
<dbReference type="GO" id="GO:0016884">
    <property type="term" value="F:carbon-nitrogen ligase activity, with glutamine as amido-N-donor"/>
    <property type="evidence" value="ECO:0007669"/>
    <property type="project" value="InterPro"/>
</dbReference>
<dbReference type="OrthoDB" id="9788127at2"/>
<dbReference type="InterPro" id="IPR019004">
    <property type="entry name" value="YqeY/Aim41"/>
</dbReference>
<dbReference type="PANTHER" id="PTHR28055:SF1">
    <property type="entry name" value="ALTERED INHERITANCE OF MITOCHONDRIA PROTEIN 41, MITOCHONDRIAL"/>
    <property type="match status" value="1"/>
</dbReference>
<dbReference type="Pfam" id="PF09424">
    <property type="entry name" value="YqeY"/>
    <property type="match status" value="1"/>
</dbReference>
<dbReference type="AlphaFoldDB" id="A0A6I4UN88"/>
<gene>
    <name evidence="1" type="ORF">FHS52_002089</name>
    <name evidence="2" type="ORF">GRI59_09270</name>
</gene>
<evidence type="ECO:0000313" key="2">
    <source>
        <dbReference type="EMBL" id="MXP38795.1"/>
    </source>
</evidence>
<dbReference type="SUPFAM" id="SSF89095">
    <property type="entry name" value="GatB/YqeY motif"/>
    <property type="match status" value="1"/>
</dbReference>
<dbReference type="RefSeq" id="WP_160760903.1">
    <property type="nucleotide sequence ID" value="NZ_BAAADZ010000010.1"/>
</dbReference>
<dbReference type="InterPro" id="IPR042184">
    <property type="entry name" value="YqeY/Aim41_N"/>
</dbReference>
<dbReference type="EMBL" id="JACICE010000002">
    <property type="protein sequence ID" value="MBB3776120.1"/>
    <property type="molecule type" value="Genomic_DNA"/>
</dbReference>
<accession>A0A6I4UN88</accession>
<reference evidence="2 3" key="1">
    <citation type="submission" date="2019-12" db="EMBL/GenBank/DDBJ databases">
        <title>Genomic-based taxomic classification of the family Erythrobacteraceae.</title>
        <authorList>
            <person name="Xu L."/>
        </authorList>
    </citation>
    <scope>NUCLEOTIDE SEQUENCE [LARGE SCALE GENOMIC DNA]</scope>
    <source>
        <strain evidence="2 3">JCM 10282</strain>
    </source>
</reference>
<organism evidence="2 3">
    <name type="scientific">Erythrobacter ramosus</name>
    <dbReference type="NCBI Taxonomy" id="35811"/>
    <lineage>
        <taxon>Bacteria</taxon>
        <taxon>Pseudomonadati</taxon>
        <taxon>Pseudomonadota</taxon>
        <taxon>Alphaproteobacteria</taxon>
        <taxon>Sphingomonadales</taxon>
        <taxon>Erythrobacteraceae</taxon>
        <taxon>Erythrobacter/Porphyrobacter group</taxon>
        <taxon>Erythrobacter</taxon>
    </lineage>
</organism>
<dbReference type="Proteomes" id="UP000430021">
    <property type="component" value="Unassembled WGS sequence"/>
</dbReference>
<dbReference type="EMBL" id="WTYB01000002">
    <property type="protein sequence ID" value="MXP38795.1"/>
    <property type="molecule type" value="Genomic_DNA"/>
</dbReference>
<evidence type="ECO:0000313" key="3">
    <source>
        <dbReference type="Proteomes" id="UP000430021"/>
    </source>
</evidence>
<dbReference type="InterPro" id="IPR023168">
    <property type="entry name" value="GatB_Yqey_C_2"/>
</dbReference>